<feature type="transmembrane region" description="Helical" evidence="18">
    <location>
        <begin position="336"/>
        <end position="356"/>
    </location>
</feature>
<dbReference type="Pfam" id="PF00072">
    <property type="entry name" value="Response_reg"/>
    <property type="match status" value="1"/>
</dbReference>
<evidence type="ECO:0000256" key="10">
    <source>
        <dbReference type="ARBA" id="ARBA00022840"/>
    </source>
</evidence>
<dbReference type="SUPFAM" id="SSF55785">
    <property type="entry name" value="PYP-like sensor domain (PAS domain)"/>
    <property type="match status" value="1"/>
</dbReference>
<dbReference type="InterPro" id="IPR005467">
    <property type="entry name" value="His_kinase_dom"/>
</dbReference>
<dbReference type="PANTHER" id="PTHR45339">
    <property type="entry name" value="HYBRID SIGNAL TRANSDUCTION HISTIDINE KINASE J"/>
    <property type="match status" value="1"/>
</dbReference>
<keyword evidence="12" id="KW-0902">Two-component regulatory system</keyword>
<feature type="region of interest" description="Disordered" evidence="17">
    <location>
        <begin position="1085"/>
        <end position="1115"/>
    </location>
</feature>
<reference evidence="23 24" key="1">
    <citation type="submission" date="2015-12" db="EMBL/GenBank/DDBJ databases">
        <title>Intraspecies pangenome expansion in the marine bacterium Alteromonas.</title>
        <authorList>
            <person name="Lopez-Perez M."/>
            <person name="Rodriguez-Valera F."/>
        </authorList>
    </citation>
    <scope>NUCLEOTIDE SEQUENCE [LARGE SCALE GENOMIC DNA]</scope>
    <source>
        <strain evidence="23 24">LMG 21861</strain>
    </source>
</reference>
<dbReference type="Gene3D" id="3.30.565.10">
    <property type="entry name" value="Histidine kinase-like ATPase, C-terminal domain"/>
    <property type="match status" value="1"/>
</dbReference>
<feature type="transmembrane region" description="Helical" evidence="18">
    <location>
        <begin position="21"/>
        <end position="40"/>
    </location>
</feature>
<evidence type="ECO:0000256" key="9">
    <source>
        <dbReference type="ARBA" id="ARBA00022777"/>
    </source>
</evidence>
<evidence type="ECO:0000256" key="18">
    <source>
        <dbReference type="SAM" id="Phobius"/>
    </source>
</evidence>
<keyword evidence="16" id="KW-0175">Coiled coil</keyword>
<evidence type="ECO:0000259" key="21">
    <source>
        <dbReference type="PROSITE" id="PS50113"/>
    </source>
</evidence>
<evidence type="ECO:0000313" key="23">
    <source>
        <dbReference type="EMBL" id="AMJ73969.1"/>
    </source>
</evidence>
<keyword evidence="24" id="KW-1185">Reference proteome</keyword>
<dbReference type="Pfam" id="PF01627">
    <property type="entry name" value="Hpt"/>
    <property type="match status" value="1"/>
</dbReference>
<dbReference type="PROSITE" id="PS50113">
    <property type="entry name" value="PAC"/>
    <property type="match status" value="1"/>
</dbReference>
<dbReference type="NCBIfam" id="TIGR00229">
    <property type="entry name" value="sensory_box"/>
    <property type="match status" value="1"/>
</dbReference>
<dbReference type="PROSITE" id="PS50109">
    <property type="entry name" value="HIS_KIN"/>
    <property type="match status" value="1"/>
</dbReference>
<evidence type="ECO:0000259" key="19">
    <source>
        <dbReference type="PROSITE" id="PS50109"/>
    </source>
</evidence>
<dbReference type="CDD" id="cd00082">
    <property type="entry name" value="HisKA"/>
    <property type="match status" value="1"/>
</dbReference>
<feature type="domain" description="PAC" evidence="21">
    <location>
        <begin position="441"/>
        <end position="493"/>
    </location>
</feature>
<evidence type="ECO:0000256" key="16">
    <source>
        <dbReference type="SAM" id="Coils"/>
    </source>
</evidence>
<evidence type="ECO:0000256" key="15">
    <source>
        <dbReference type="PROSITE-ProRule" id="PRU00169"/>
    </source>
</evidence>
<keyword evidence="13 18" id="KW-0472">Membrane</keyword>
<dbReference type="InterPro" id="IPR001789">
    <property type="entry name" value="Sig_transdc_resp-reg_receiver"/>
</dbReference>
<dbReference type="Proteomes" id="UP000056750">
    <property type="component" value="Chromosome"/>
</dbReference>
<dbReference type="SMART" id="SM00388">
    <property type="entry name" value="HisKA"/>
    <property type="match status" value="1"/>
</dbReference>
<evidence type="ECO:0000256" key="8">
    <source>
        <dbReference type="ARBA" id="ARBA00022741"/>
    </source>
</evidence>
<evidence type="ECO:0000256" key="4">
    <source>
        <dbReference type="ARBA" id="ARBA00022475"/>
    </source>
</evidence>
<dbReference type="InterPro" id="IPR000014">
    <property type="entry name" value="PAS"/>
</dbReference>
<evidence type="ECO:0000256" key="6">
    <source>
        <dbReference type="ARBA" id="ARBA00022679"/>
    </source>
</evidence>
<dbReference type="PANTHER" id="PTHR45339:SF1">
    <property type="entry name" value="HYBRID SIGNAL TRANSDUCTION HISTIDINE KINASE J"/>
    <property type="match status" value="1"/>
</dbReference>
<dbReference type="Gene3D" id="1.10.287.130">
    <property type="match status" value="1"/>
</dbReference>
<accession>A0ABM5YI43</accession>
<evidence type="ECO:0000256" key="7">
    <source>
        <dbReference type="ARBA" id="ARBA00022692"/>
    </source>
</evidence>
<keyword evidence="9" id="KW-0418">Kinase</keyword>
<dbReference type="CDD" id="cd17546">
    <property type="entry name" value="REC_hyHK_CKI1_RcsC-like"/>
    <property type="match status" value="1"/>
</dbReference>
<evidence type="ECO:0000256" key="12">
    <source>
        <dbReference type="ARBA" id="ARBA00023012"/>
    </source>
</evidence>
<protein>
    <recommendedName>
        <fullName evidence="3">histidine kinase</fullName>
        <ecNumber evidence="3">2.7.13.3</ecNumber>
    </recommendedName>
</protein>
<dbReference type="InterPro" id="IPR035965">
    <property type="entry name" value="PAS-like_dom_sf"/>
</dbReference>
<dbReference type="InterPro" id="IPR003661">
    <property type="entry name" value="HisK_dim/P_dom"/>
</dbReference>
<proteinExistence type="predicted"/>
<dbReference type="InterPro" id="IPR004358">
    <property type="entry name" value="Sig_transdc_His_kin-like_C"/>
</dbReference>
<dbReference type="InterPro" id="IPR036097">
    <property type="entry name" value="HisK_dim/P_sf"/>
</dbReference>
<dbReference type="Gene3D" id="3.40.50.2300">
    <property type="match status" value="1"/>
</dbReference>
<dbReference type="InterPro" id="IPR008207">
    <property type="entry name" value="Sig_transdc_His_kin_Hpt_dom"/>
</dbReference>
<dbReference type="InterPro" id="IPR000700">
    <property type="entry name" value="PAS-assoc_C"/>
</dbReference>
<keyword evidence="8" id="KW-0547">Nucleotide-binding</keyword>
<dbReference type="PROSITE" id="PS50110">
    <property type="entry name" value="RESPONSE_REGULATORY"/>
    <property type="match status" value="1"/>
</dbReference>
<evidence type="ECO:0000256" key="3">
    <source>
        <dbReference type="ARBA" id="ARBA00012438"/>
    </source>
</evidence>
<dbReference type="SUPFAM" id="SSF47226">
    <property type="entry name" value="Histidine-containing phosphotransfer domain, HPT domain"/>
    <property type="match status" value="1"/>
</dbReference>
<dbReference type="SUPFAM" id="SSF52172">
    <property type="entry name" value="CheY-like"/>
    <property type="match status" value="1"/>
</dbReference>
<dbReference type="Pfam" id="PF00512">
    <property type="entry name" value="HisKA"/>
    <property type="match status" value="1"/>
</dbReference>
<comment type="subcellular location">
    <subcellularLocation>
        <location evidence="2">Cell membrane</location>
        <topology evidence="2">Multi-pass membrane protein</topology>
    </subcellularLocation>
</comment>
<dbReference type="EC" id="2.7.13.3" evidence="3"/>
<evidence type="ECO:0000256" key="2">
    <source>
        <dbReference type="ARBA" id="ARBA00004651"/>
    </source>
</evidence>
<feature type="coiled-coil region" evidence="16">
    <location>
        <begin position="481"/>
        <end position="522"/>
    </location>
</feature>
<evidence type="ECO:0000256" key="1">
    <source>
        <dbReference type="ARBA" id="ARBA00000085"/>
    </source>
</evidence>
<dbReference type="SUPFAM" id="SSF103190">
    <property type="entry name" value="Sensory domain-like"/>
    <property type="match status" value="1"/>
</dbReference>
<sequence length="1223" mass="134041">MYFTLAAVIKQKLGAKYSQKMLGFAVIGAILVTMVVALLFESNLSQSVLDDVSSELNHRTSEIEGFTQRQAAQYADNLKFLHATPPISGIPRAIENDGVDPKENTSFALWKKRLETIFIAFIENNEEVDQLRIISVEDNGQEVVRVERDGLKIAAVHSVDLQKKSERDYYQESAKLSRNELYMSGISLNKEYGKVEFPYKPVIRLSLPIFRGSGERFGFIIMNVNTAIALVGMKQFAMSPQELYLTDEEGYFIYHPEKNFSYSKDLSPEETWHTEFSSPLYEGARLLKNSIDGNKSEIYIASRRVIVSSSPSPKFIYVHLALPAKTIVSLMNDRRLAVYGFLLAMSILFAAVLLFFHRSAKKSYELAEARGESAAIVAGSSDAIVSMDIAGIVKSWNMAAERLFRLPSSTILGHHYGAFASIRPISWDKYLNAEVARTGYFQDEILYKQTSGIENCLAVTVSPIWGEQGQYSGVAVVLRDITEERNTQRAIEKNNLELEEKVQSRTKQLAEARDEAQQASQVKSAFISSISHEMRTPLNGIVGSLNLLKRQPLSSKAEQLAAMMDVSCNNLSVLINDILDMSKIEAGKLDLNVQAFNPVQLIETLSSSLAVRAHNKGLEFLVDTTGLKAETLVSDPHRVSQIISNLVNNAVKFTERGHVALTASLKGSDEGKVQLHVSITDTGIGIAKEHQSKLFTAFTQADASVATRFGGTGLGLSICKQLSVLLGGDIDFSSTQGQGSVFSFWVAVDDVTSADSQQSLALSNKMDGLRLAVFAQYPPLAQNINNLITSEGGSSVETYTDTVSFEEVPWETIDVIVTDYNNPILSVVDENWENLAKQISIPRICMLQSIGKQTTYYANFTPAILTKPLLKSEFLKVVDSASSELIENQPTHHVESNATDIEKESIAGAHVLIVDDNAINIEVAKGVLDNLPVSVKTASNGEQALDIVRECEKEGHYLHCILMDCQMPIMDGYSCTSAIRDGRAGQVHQQIPIIAMTANAMLGEKEKCIAAGMSDYVTKPIVASMVEPKIINWIQSAYSPQFLGKSVLGDTQVAHGEYASERPALAASSGFTESSPVSPSCLSSSLSSPSSVSAPSTPVISISHMTPSSSEGSDAPVWEKSRALSRLANNQVLFDKICEMFIESVPSKCDEIKAAVNDKDVSKIKLVSHTIKGMAGDIGAVMVQRRFSDIERLAKDEKLLEIDNVLPDAINEIAVFLNELKAA</sequence>
<dbReference type="EMBL" id="CP013926">
    <property type="protein sequence ID" value="AMJ73969.1"/>
    <property type="molecule type" value="Genomic_DNA"/>
</dbReference>
<dbReference type="SMART" id="SM00387">
    <property type="entry name" value="HATPase_c"/>
    <property type="match status" value="1"/>
</dbReference>
<evidence type="ECO:0000256" key="11">
    <source>
        <dbReference type="ARBA" id="ARBA00022989"/>
    </source>
</evidence>
<evidence type="ECO:0000256" key="13">
    <source>
        <dbReference type="ARBA" id="ARBA00023136"/>
    </source>
</evidence>
<dbReference type="Gene3D" id="3.30.450.20">
    <property type="entry name" value="PAS domain"/>
    <property type="match status" value="2"/>
</dbReference>
<dbReference type="Pfam" id="PF02518">
    <property type="entry name" value="HATPase_c"/>
    <property type="match status" value="1"/>
</dbReference>
<dbReference type="PRINTS" id="PR00344">
    <property type="entry name" value="BCTRLSENSOR"/>
</dbReference>
<keyword evidence="10" id="KW-0067">ATP-binding</keyword>
<feature type="domain" description="HPt" evidence="22">
    <location>
        <begin position="1130"/>
        <end position="1223"/>
    </location>
</feature>
<dbReference type="InterPro" id="IPR029151">
    <property type="entry name" value="Sensor-like_sf"/>
</dbReference>
<evidence type="ECO:0000259" key="20">
    <source>
        <dbReference type="PROSITE" id="PS50110"/>
    </source>
</evidence>
<dbReference type="SMART" id="SM00448">
    <property type="entry name" value="REC"/>
    <property type="match status" value="1"/>
</dbReference>
<keyword evidence="11 18" id="KW-1133">Transmembrane helix</keyword>
<feature type="domain" description="Histidine kinase" evidence="19">
    <location>
        <begin position="529"/>
        <end position="750"/>
    </location>
</feature>
<name>A0ABM5YI43_9ALTE</name>
<gene>
    <name evidence="23" type="ORF">AVL57_08250</name>
</gene>
<evidence type="ECO:0000313" key="24">
    <source>
        <dbReference type="Proteomes" id="UP000056750"/>
    </source>
</evidence>
<feature type="compositionally biased region" description="Low complexity" evidence="17">
    <location>
        <begin position="1085"/>
        <end position="1103"/>
    </location>
</feature>
<evidence type="ECO:0000256" key="17">
    <source>
        <dbReference type="SAM" id="MobiDB-lite"/>
    </source>
</evidence>
<keyword evidence="5 15" id="KW-0597">Phosphoprotein</keyword>
<organism evidence="23 24">
    <name type="scientific">Alteromonas stellipolaris</name>
    <dbReference type="NCBI Taxonomy" id="233316"/>
    <lineage>
        <taxon>Bacteria</taxon>
        <taxon>Pseudomonadati</taxon>
        <taxon>Pseudomonadota</taxon>
        <taxon>Gammaproteobacteria</taxon>
        <taxon>Alteromonadales</taxon>
        <taxon>Alteromonadaceae</taxon>
        <taxon>Alteromonas/Salinimonas group</taxon>
        <taxon>Alteromonas</taxon>
    </lineage>
</organism>
<evidence type="ECO:0000256" key="5">
    <source>
        <dbReference type="ARBA" id="ARBA00022553"/>
    </source>
</evidence>
<evidence type="ECO:0000256" key="14">
    <source>
        <dbReference type="PROSITE-ProRule" id="PRU00110"/>
    </source>
</evidence>
<dbReference type="SUPFAM" id="SSF47384">
    <property type="entry name" value="Homodimeric domain of signal transducing histidine kinase"/>
    <property type="match status" value="1"/>
</dbReference>
<dbReference type="InterPro" id="IPR036641">
    <property type="entry name" value="HPT_dom_sf"/>
</dbReference>
<dbReference type="CDD" id="cd16922">
    <property type="entry name" value="HATPase_EvgS-ArcB-TorS-like"/>
    <property type="match status" value="1"/>
</dbReference>
<dbReference type="PROSITE" id="PS50894">
    <property type="entry name" value="HPT"/>
    <property type="match status" value="1"/>
</dbReference>
<keyword evidence="6" id="KW-0808">Transferase</keyword>
<evidence type="ECO:0000259" key="22">
    <source>
        <dbReference type="PROSITE" id="PS50894"/>
    </source>
</evidence>
<dbReference type="Gene3D" id="1.20.120.160">
    <property type="entry name" value="HPT domain"/>
    <property type="match status" value="1"/>
</dbReference>
<dbReference type="InterPro" id="IPR003594">
    <property type="entry name" value="HATPase_dom"/>
</dbReference>
<feature type="modified residue" description="Phosphohistidine" evidence="14">
    <location>
        <position position="1169"/>
    </location>
</feature>
<dbReference type="Pfam" id="PF21623">
    <property type="entry name" value="HK_sensor_dom_bact"/>
    <property type="match status" value="1"/>
</dbReference>
<feature type="modified residue" description="4-aspartylphosphate" evidence="15">
    <location>
        <position position="964"/>
    </location>
</feature>
<keyword evidence="7 18" id="KW-0812">Transmembrane</keyword>
<feature type="domain" description="Response regulatory" evidence="20">
    <location>
        <begin position="910"/>
        <end position="1034"/>
    </location>
</feature>
<dbReference type="SUPFAM" id="SSF55874">
    <property type="entry name" value="ATPase domain of HSP90 chaperone/DNA topoisomerase II/histidine kinase"/>
    <property type="match status" value="1"/>
</dbReference>
<keyword evidence="4" id="KW-1003">Cell membrane</keyword>
<dbReference type="InterPro" id="IPR036890">
    <property type="entry name" value="HATPase_C_sf"/>
</dbReference>
<comment type="catalytic activity">
    <reaction evidence="1">
        <text>ATP + protein L-histidine = ADP + protein N-phospho-L-histidine.</text>
        <dbReference type="EC" id="2.7.13.3"/>
    </reaction>
</comment>
<dbReference type="InterPro" id="IPR048760">
    <property type="entry name" value="VP0354-like_sensor_dom"/>
</dbReference>
<dbReference type="InterPro" id="IPR011006">
    <property type="entry name" value="CheY-like_superfamily"/>
</dbReference>